<dbReference type="InterPro" id="IPR036661">
    <property type="entry name" value="Luciferase-like_sf"/>
</dbReference>
<comment type="caution">
    <text evidence="6">The sequence shown here is derived from an EMBL/GenBank/DDBJ whole genome shotgun (WGS) entry which is preliminary data.</text>
</comment>
<dbReference type="PANTHER" id="PTHR42847">
    <property type="entry name" value="ALKANESULFONATE MONOOXYGENASE"/>
    <property type="match status" value="1"/>
</dbReference>
<dbReference type="Proteomes" id="UP001291999">
    <property type="component" value="Unassembled WGS sequence"/>
</dbReference>
<gene>
    <name evidence="6" type="ORF">SFC79_14220</name>
</gene>
<evidence type="ECO:0000256" key="1">
    <source>
        <dbReference type="ARBA" id="ARBA00022630"/>
    </source>
</evidence>
<feature type="domain" description="Luciferase-like" evidence="5">
    <location>
        <begin position="17"/>
        <end position="220"/>
    </location>
</feature>
<keyword evidence="7" id="KW-1185">Reference proteome</keyword>
<keyword evidence="4" id="KW-0503">Monooxygenase</keyword>
<proteinExistence type="predicted"/>
<dbReference type="RefSeq" id="WP_322424859.1">
    <property type="nucleotide sequence ID" value="NZ_JAXQPW010000006.1"/>
</dbReference>
<keyword evidence="2" id="KW-0288">FMN</keyword>
<sequence>MTTRRGLFVAPFDALADPRVVGNLAAAAEEAGWDGFFVWDHLQYGARVAAVADPWTCCAAVALRTERLVLGPMVTPLARRRPQVLARQAASLAVLSGGRFVLGLGLGDDWVGEFSAFGDEPDPQRRGRMLDEGLEVLTGLLAGERVDHDGEHYVARDVRFRPAPSVPIWLAGRFGNRAPVRRAARQNGFFVIGLDGPDDLDAVTSGLAEHDPPPGFEVVVDLRPEQDVAPWLDRGASWVLTRIGPYDLDLDEARRVIDAGP</sequence>
<evidence type="ECO:0000256" key="4">
    <source>
        <dbReference type="ARBA" id="ARBA00023033"/>
    </source>
</evidence>
<dbReference type="SUPFAM" id="SSF51679">
    <property type="entry name" value="Bacterial luciferase-like"/>
    <property type="match status" value="1"/>
</dbReference>
<keyword evidence="3" id="KW-0560">Oxidoreductase</keyword>
<name>A0ABU5KD82_9ACTN</name>
<evidence type="ECO:0000259" key="5">
    <source>
        <dbReference type="Pfam" id="PF00296"/>
    </source>
</evidence>
<organism evidence="6 7">
    <name type="scientific">Nocardioides renjunii</name>
    <dbReference type="NCBI Taxonomy" id="3095075"/>
    <lineage>
        <taxon>Bacteria</taxon>
        <taxon>Bacillati</taxon>
        <taxon>Actinomycetota</taxon>
        <taxon>Actinomycetes</taxon>
        <taxon>Propionibacteriales</taxon>
        <taxon>Nocardioidaceae</taxon>
        <taxon>Nocardioides</taxon>
    </lineage>
</organism>
<dbReference type="PANTHER" id="PTHR42847:SF4">
    <property type="entry name" value="ALKANESULFONATE MONOOXYGENASE-RELATED"/>
    <property type="match status" value="1"/>
</dbReference>
<evidence type="ECO:0000256" key="2">
    <source>
        <dbReference type="ARBA" id="ARBA00022643"/>
    </source>
</evidence>
<accession>A0ABU5KD82</accession>
<dbReference type="Pfam" id="PF00296">
    <property type="entry name" value="Bac_luciferase"/>
    <property type="match status" value="1"/>
</dbReference>
<protein>
    <submittedName>
        <fullName evidence="6">LLM class flavin-dependent oxidoreductase</fullName>
    </submittedName>
</protein>
<evidence type="ECO:0000256" key="3">
    <source>
        <dbReference type="ARBA" id="ARBA00023002"/>
    </source>
</evidence>
<dbReference type="Gene3D" id="3.20.20.30">
    <property type="entry name" value="Luciferase-like domain"/>
    <property type="match status" value="1"/>
</dbReference>
<dbReference type="EMBL" id="JAXQPW010000006">
    <property type="protein sequence ID" value="MDZ5662928.1"/>
    <property type="molecule type" value="Genomic_DNA"/>
</dbReference>
<dbReference type="InterPro" id="IPR050172">
    <property type="entry name" value="SsuD_RutA_monooxygenase"/>
</dbReference>
<keyword evidence="1" id="KW-0285">Flavoprotein</keyword>
<reference evidence="6 7" key="1">
    <citation type="submission" date="2023-11" db="EMBL/GenBank/DDBJ databases">
        <title>Novel species in genus Nocardioides.</title>
        <authorList>
            <person name="Zhou H."/>
        </authorList>
    </citation>
    <scope>NUCLEOTIDE SEQUENCE [LARGE SCALE GENOMIC DNA]</scope>
    <source>
        <strain evidence="6 7">S-58</strain>
    </source>
</reference>
<evidence type="ECO:0000313" key="6">
    <source>
        <dbReference type="EMBL" id="MDZ5662928.1"/>
    </source>
</evidence>
<evidence type="ECO:0000313" key="7">
    <source>
        <dbReference type="Proteomes" id="UP001291999"/>
    </source>
</evidence>
<dbReference type="InterPro" id="IPR011251">
    <property type="entry name" value="Luciferase-like_dom"/>
</dbReference>